<dbReference type="AlphaFoldDB" id="A0AAD7ME92"/>
<accession>A0AAD7ME92</accession>
<name>A0AAD7ME92_9AGAR</name>
<dbReference type="EMBL" id="JARKIB010000349">
    <property type="protein sequence ID" value="KAJ7713238.1"/>
    <property type="molecule type" value="Genomic_DNA"/>
</dbReference>
<organism evidence="1 2">
    <name type="scientific">Mycena metata</name>
    <dbReference type="NCBI Taxonomy" id="1033252"/>
    <lineage>
        <taxon>Eukaryota</taxon>
        <taxon>Fungi</taxon>
        <taxon>Dikarya</taxon>
        <taxon>Basidiomycota</taxon>
        <taxon>Agaricomycotina</taxon>
        <taxon>Agaricomycetes</taxon>
        <taxon>Agaricomycetidae</taxon>
        <taxon>Agaricales</taxon>
        <taxon>Marasmiineae</taxon>
        <taxon>Mycenaceae</taxon>
        <taxon>Mycena</taxon>
    </lineage>
</organism>
<comment type="caution">
    <text evidence="1">The sequence shown here is derived from an EMBL/GenBank/DDBJ whole genome shotgun (WGS) entry which is preliminary data.</text>
</comment>
<protein>
    <submittedName>
        <fullName evidence="1">Uncharacterized protein</fullName>
    </submittedName>
</protein>
<gene>
    <name evidence="1" type="ORF">B0H16DRAFT_1743568</name>
</gene>
<evidence type="ECO:0000313" key="1">
    <source>
        <dbReference type="EMBL" id="KAJ7713238.1"/>
    </source>
</evidence>
<dbReference type="Proteomes" id="UP001215598">
    <property type="component" value="Unassembled WGS sequence"/>
</dbReference>
<reference evidence="1" key="1">
    <citation type="submission" date="2023-03" db="EMBL/GenBank/DDBJ databases">
        <title>Massive genome expansion in bonnet fungi (Mycena s.s.) driven by repeated elements and novel gene families across ecological guilds.</title>
        <authorList>
            <consortium name="Lawrence Berkeley National Laboratory"/>
            <person name="Harder C.B."/>
            <person name="Miyauchi S."/>
            <person name="Viragh M."/>
            <person name="Kuo A."/>
            <person name="Thoen E."/>
            <person name="Andreopoulos B."/>
            <person name="Lu D."/>
            <person name="Skrede I."/>
            <person name="Drula E."/>
            <person name="Henrissat B."/>
            <person name="Morin E."/>
            <person name="Kohler A."/>
            <person name="Barry K."/>
            <person name="LaButti K."/>
            <person name="Morin E."/>
            <person name="Salamov A."/>
            <person name="Lipzen A."/>
            <person name="Mereny Z."/>
            <person name="Hegedus B."/>
            <person name="Baldrian P."/>
            <person name="Stursova M."/>
            <person name="Weitz H."/>
            <person name="Taylor A."/>
            <person name="Grigoriev I.V."/>
            <person name="Nagy L.G."/>
            <person name="Martin F."/>
            <person name="Kauserud H."/>
        </authorList>
    </citation>
    <scope>NUCLEOTIDE SEQUENCE</scope>
    <source>
        <strain evidence="1">CBHHK182m</strain>
    </source>
</reference>
<keyword evidence="2" id="KW-1185">Reference proteome</keyword>
<proteinExistence type="predicted"/>
<evidence type="ECO:0000313" key="2">
    <source>
        <dbReference type="Proteomes" id="UP001215598"/>
    </source>
</evidence>
<sequence length="105" mass="12479">MPRVNYTSLVRRYRGAPFDPSKLEFFKQFGNEYHLALTTYSARHFCASVARMYLRRFGFSPTHMPDYGSRVAAPRNSEDRLAFTQALRRRIQEWFRGQDPTFFSQ</sequence>